<accession>A0AAX4RB19</accession>
<gene>
    <name evidence="3" type="primary">161</name>
    <name evidence="3" type="ORF">SEA_MORGANA_161</name>
</gene>
<evidence type="ECO:0000313" key="3">
    <source>
        <dbReference type="EMBL" id="XAO35595.1"/>
    </source>
</evidence>
<organism evidence="3 4">
    <name type="scientific">Gordonia phage Morgana</name>
    <dbReference type="NCBI Taxonomy" id="3137292"/>
    <lineage>
        <taxon>Viruses</taxon>
        <taxon>Duplodnaviria</taxon>
        <taxon>Heunggongvirae</taxon>
        <taxon>Uroviricota</taxon>
        <taxon>Caudoviricetes</taxon>
        <taxon>Kruegerviridae</taxon>
        <taxon>Cafassovirus</taxon>
        <taxon>Cafassovirus morgana</taxon>
    </lineage>
</organism>
<feature type="compositionally biased region" description="Acidic residues" evidence="1">
    <location>
        <begin position="142"/>
        <end position="154"/>
    </location>
</feature>
<protein>
    <recommendedName>
        <fullName evidence="2">BPL/LPL catalytic domain-containing protein</fullName>
    </recommendedName>
</protein>
<feature type="region of interest" description="Disordered" evidence="1">
    <location>
        <begin position="142"/>
        <end position="182"/>
    </location>
</feature>
<sequence length="182" mass="20621">MSKSNAQQAGREEYQRDGTLIREAMPVDLTDVMGAMFLMGWNYNYETFVREDDGVVVVDFYGMRVTKDGEPDPKARQVAMRWTYQDNEWQPVRESTGLIKAKVGANGNHVQPHSTDYLIDYIAKNINDWEFAPVFDAGDVEVSEEEIDLEDEPQPETKPKRGRGRRGKAAKSDDGAQLQLTA</sequence>
<dbReference type="Proteomes" id="UP001494874">
    <property type="component" value="Segment"/>
</dbReference>
<reference evidence="3 4" key="1">
    <citation type="submission" date="2024-03" db="EMBL/GenBank/DDBJ databases">
        <authorList>
            <person name="Shriver K.J."/>
            <person name="Jarquin D.M."/>
            <person name="Bolanos-Abarca L."/>
            <person name="Cohen Z.M."/>
            <person name="Hayes E."/>
            <person name="Mustafa Y."/>
            <person name="Pacheco-Mendoza M."/>
            <person name="Broussard A.C."/>
            <person name="Fogarty M.P."/>
            <person name="Ko C."/>
            <person name="Russell D.A."/>
            <person name="Jacobs-Sera D."/>
            <person name="Hatfull G.F."/>
        </authorList>
    </citation>
    <scope>NUCLEOTIDE SEQUENCE [LARGE SCALE GENOMIC DNA]</scope>
</reference>
<evidence type="ECO:0000259" key="2">
    <source>
        <dbReference type="PROSITE" id="PS51733"/>
    </source>
</evidence>
<proteinExistence type="predicted"/>
<evidence type="ECO:0000256" key="1">
    <source>
        <dbReference type="SAM" id="MobiDB-lite"/>
    </source>
</evidence>
<evidence type="ECO:0000313" key="4">
    <source>
        <dbReference type="Proteomes" id="UP001494874"/>
    </source>
</evidence>
<feature type="domain" description="BPL/LPL catalytic" evidence="2">
    <location>
        <begin position="120"/>
        <end position="182"/>
    </location>
</feature>
<dbReference type="EMBL" id="PP537962">
    <property type="protein sequence ID" value="XAO35595.1"/>
    <property type="molecule type" value="Genomic_DNA"/>
</dbReference>
<feature type="compositionally biased region" description="Basic residues" evidence="1">
    <location>
        <begin position="160"/>
        <end position="169"/>
    </location>
</feature>
<dbReference type="PROSITE" id="PS51733">
    <property type="entry name" value="BPL_LPL_CATALYTIC"/>
    <property type="match status" value="1"/>
</dbReference>
<dbReference type="InterPro" id="IPR004143">
    <property type="entry name" value="BPL_LPL_catalytic"/>
</dbReference>
<keyword evidence="4" id="KW-1185">Reference proteome</keyword>
<name>A0AAX4RB19_9CAUD</name>